<dbReference type="CDD" id="cd01714">
    <property type="entry name" value="ETF_beta"/>
    <property type="match status" value="1"/>
</dbReference>
<dbReference type="InterPro" id="IPR014729">
    <property type="entry name" value="Rossmann-like_a/b/a_fold"/>
</dbReference>
<accession>A0A3G1KM47</accession>
<dbReference type="AlphaFoldDB" id="A0A3G1KM47"/>
<dbReference type="SMART" id="SM00893">
    <property type="entry name" value="ETF"/>
    <property type="match status" value="1"/>
</dbReference>
<keyword evidence="4" id="KW-1185">Reference proteome</keyword>
<sequence>MKIVACIKQVPDTVEITIDKETGVLVRDNVPAILNPFDAYAIEEAVLIKDSCGGEVTAITMGPPQAIAVLHDAFSVGVDHAVHICDSAFRGSDTFVTAKILAAAIKKLGGVDLILCGKQAIDGDTAQVGPEIAEFLDIPHVAYVKKIREVSEDAILLERMTETGIEVIQVKLPAMLTVLKDINTPRLPSFKLKRAAKEKAIPVWGIQELGLCEEEVGLQGSPTTVMKTFTPKARGNCQMLSGLDEDIIDALFLQIDSAL</sequence>
<dbReference type="PIRSF" id="PIRSF000090">
    <property type="entry name" value="Beta-ETF"/>
    <property type="match status" value="1"/>
</dbReference>
<evidence type="ECO:0000256" key="1">
    <source>
        <dbReference type="ARBA" id="ARBA00042002"/>
    </source>
</evidence>
<proteinExistence type="predicted"/>
<dbReference type="GO" id="GO:0009055">
    <property type="term" value="F:electron transfer activity"/>
    <property type="evidence" value="ECO:0007669"/>
    <property type="project" value="InterPro"/>
</dbReference>
<dbReference type="EMBL" id="CP017634">
    <property type="protein sequence ID" value="ATW23546.1"/>
    <property type="molecule type" value="Genomic_DNA"/>
</dbReference>
<name>A0A3G1KM47_FORW1</name>
<dbReference type="KEGG" id="fwa:DCMF_00925"/>
<dbReference type="RefSeq" id="WP_148132695.1">
    <property type="nucleotide sequence ID" value="NZ_CP017634.1"/>
</dbReference>
<feature type="domain" description="Electron transfer flavoprotein alpha/beta-subunit N-terminal" evidence="2">
    <location>
        <begin position="22"/>
        <end position="213"/>
    </location>
</feature>
<dbReference type="Gene3D" id="3.40.50.620">
    <property type="entry name" value="HUPs"/>
    <property type="match status" value="1"/>
</dbReference>
<dbReference type="Proteomes" id="UP000323521">
    <property type="component" value="Chromosome"/>
</dbReference>
<dbReference type="OrthoDB" id="9804960at2"/>
<dbReference type="PANTHER" id="PTHR21294">
    <property type="entry name" value="ELECTRON TRANSFER FLAVOPROTEIN BETA-SUBUNIT"/>
    <property type="match status" value="1"/>
</dbReference>
<reference evidence="3 4" key="1">
    <citation type="submission" date="2016-10" db="EMBL/GenBank/DDBJ databases">
        <title>Complete Genome Sequence of Peptococcaceae strain DCMF.</title>
        <authorList>
            <person name="Edwards R.J."/>
            <person name="Holland S.I."/>
            <person name="Deshpande N.P."/>
            <person name="Wong Y.K."/>
            <person name="Ertan H."/>
            <person name="Manefield M."/>
            <person name="Russell T.L."/>
            <person name="Lee M.J."/>
        </authorList>
    </citation>
    <scope>NUCLEOTIDE SEQUENCE [LARGE SCALE GENOMIC DNA]</scope>
    <source>
        <strain evidence="3 4">DCMF</strain>
    </source>
</reference>
<evidence type="ECO:0000259" key="2">
    <source>
        <dbReference type="SMART" id="SM00893"/>
    </source>
</evidence>
<protein>
    <recommendedName>
        <fullName evidence="1">Electron transfer flavoprotein small subunit</fullName>
    </recommendedName>
</protein>
<evidence type="ECO:0000313" key="3">
    <source>
        <dbReference type="EMBL" id="ATW23546.1"/>
    </source>
</evidence>
<evidence type="ECO:0000313" key="4">
    <source>
        <dbReference type="Proteomes" id="UP000323521"/>
    </source>
</evidence>
<dbReference type="InterPro" id="IPR012255">
    <property type="entry name" value="ETF_b"/>
</dbReference>
<dbReference type="InterPro" id="IPR014730">
    <property type="entry name" value="ETF_a/b_N"/>
</dbReference>
<dbReference type="PANTHER" id="PTHR21294:SF17">
    <property type="entry name" value="PROTEIN FIXA"/>
    <property type="match status" value="1"/>
</dbReference>
<dbReference type="SUPFAM" id="SSF52402">
    <property type="entry name" value="Adenine nucleotide alpha hydrolases-like"/>
    <property type="match status" value="1"/>
</dbReference>
<organism evidence="3 4">
    <name type="scientific">Formimonas warabiya</name>
    <dbReference type="NCBI Taxonomy" id="1761012"/>
    <lineage>
        <taxon>Bacteria</taxon>
        <taxon>Bacillati</taxon>
        <taxon>Bacillota</taxon>
        <taxon>Clostridia</taxon>
        <taxon>Eubacteriales</taxon>
        <taxon>Peptococcaceae</taxon>
        <taxon>Candidatus Formimonas</taxon>
    </lineage>
</organism>
<dbReference type="InterPro" id="IPR033948">
    <property type="entry name" value="ETF_beta_N"/>
</dbReference>
<gene>
    <name evidence="3" type="ORF">DCMF_00925</name>
</gene>
<dbReference type="Pfam" id="PF01012">
    <property type="entry name" value="ETF"/>
    <property type="match status" value="1"/>
</dbReference>